<dbReference type="GO" id="GO:0016020">
    <property type="term" value="C:membrane"/>
    <property type="evidence" value="ECO:0007669"/>
    <property type="project" value="UniProtKB-SubCell"/>
</dbReference>
<dbReference type="Proteomes" id="UP001597034">
    <property type="component" value="Unassembled WGS sequence"/>
</dbReference>
<evidence type="ECO:0000256" key="5">
    <source>
        <dbReference type="SAM" id="MobiDB-lite"/>
    </source>
</evidence>
<dbReference type="AlphaFoldDB" id="A0ABD6DDP4"/>
<dbReference type="Pfam" id="PF10502">
    <property type="entry name" value="Peptidase_S26"/>
    <property type="match status" value="1"/>
</dbReference>
<dbReference type="EMBL" id="JBHUDO010000001">
    <property type="protein sequence ID" value="MFD1644430.1"/>
    <property type="molecule type" value="Genomic_DNA"/>
</dbReference>
<dbReference type="InterPro" id="IPR019533">
    <property type="entry name" value="Peptidase_S26"/>
</dbReference>
<dbReference type="PRINTS" id="PR00728">
    <property type="entry name" value="SIGNALPTASE"/>
</dbReference>
<keyword evidence="2 6" id="KW-0812">Transmembrane</keyword>
<feature type="compositionally biased region" description="Acidic residues" evidence="5">
    <location>
        <begin position="267"/>
        <end position="307"/>
    </location>
</feature>
<feature type="transmembrane region" description="Helical" evidence="6">
    <location>
        <begin position="231"/>
        <end position="251"/>
    </location>
</feature>
<feature type="region of interest" description="Disordered" evidence="5">
    <location>
        <begin position="257"/>
        <end position="379"/>
    </location>
</feature>
<name>A0ABD6DDP4_9EURY</name>
<dbReference type="GO" id="GO:0009003">
    <property type="term" value="F:signal peptidase activity"/>
    <property type="evidence" value="ECO:0007669"/>
    <property type="project" value="UniProtKB-EC"/>
</dbReference>
<evidence type="ECO:0000313" key="8">
    <source>
        <dbReference type="EMBL" id="MFD1644430.1"/>
    </source>
</evidence>
<organism evidence="8 9">
    <name type="scientific">Haloarchaeobius litoreus</name>
    <dbReference type="NCBI Taxonomy" id="755306"/>
    <lineage>
        <taxon>Archaea</taxon>
        <taxon>Methanobacteriati</taxon>
        <taxon>Methanobacteriota</taxon>
        <taxon>Stenosarchaea group</taxon>
        <taxon>Halobacteria</taxon>
        <taxon>Halobacteriales</taxon>
        <taxon>Halorubellaceae</taxon>
        <taxon>Haloarchaeobius</taxon>
    </lineage>
</organism>
<proteinExistence type="predicted"/>
<dbReference type="PANTHER" id="PTHR10806">
    <property type="entry name" value="SIGNAL PEPTIDASE COMPLEX CATALYTIC SUBUNIT SEC11"/>
    <property type="match status" value="1"/>
</dbReference>
<dbReference type="CDD" id="cd06530">
    <property type="entry name" value="S26_SPase_I"/>
    <property type="match status" value="1"/>
</dbReference>
<comment type="caution">
    <text evidence="8">The sequence shown here is derived from an EMBL/GenBank/DDBJ whole genome shotgun (WGS) entry which is preliminary data.</text>
</comment>
<keyword evidence="8" id="KW-0378">Hydrolase</keyword>
<sequence length="379" mass="39359">MVDKRRVLHVVGLLALLMVVVPFVVYAFPTAAGADHSFVVLSGSMEPEIAPGDVVIVDERSTESIEEGDVITFVRGEGDKPVTHRVVGVEERGDTTVFTTKGDANEDVDAQPIPAGNVIGEVTVTIPYIGHVIQFAQRPVGFVVLVLLPLGLLGLSEIWTVVRNQRDDGAGDDTGDETVATVATTSGATAAEPDDEAEVTLTATDLTLATGILLLVAPYTVYVALQLRNPVTFTAAFAAGFSFVGVAGLWLTARRGDTGQPAAPPDSSDDDGDDGGWDDDAFGFGDDTDWALAEADDAFDEGDDGFADEGKAAFPNDATTAGDGAAAASDPAPETSEHDDTSGDGTSADEEFFDDPTPETEPTDTGVFDDAAAGSEEVD</sequence>
<evidence type="ECO:0000256" key="1">
    <source>
        <dbReference type="ARBA" id="ARBA00004370"/>
    </source>
</evidence>
<feature type="compositionally biased region" description="Low complexity" evidence="5">
    <location>
        <begin position="312"/>
        <end position="334"/>
    </location>
</feature>
<comment type="subcellular location">
    <subcellularLocation>
        <location evidence="1">Membrane</location>
    </subcellularLocation>
</comment>
<dbReference type="RefSeq" id="WP_256399700.1">
    <property type="nucleotide sequence ID" value="NZ_JANHJR010000002.1"/>
</dbReference>
<feature type="transmembrane region" description="Helical" evidence="6">
    <location>
        <begin position="140"/>
        <end position="162"/>
    </location>
</feature>
<keyword evidence="4 6" id="KW-0472">Membrane</keyword>
<feature type="transmembrane region" description="Helical" evidence="6">
    <location>
        <begin position="7"/>
        <end position="28"/>
    </location>
</feature>
<feature type="compositionally biased region" description="Acidic residues" evidence="5">
    <location>
        <begin position="347"/>
        <end position="362"/>
    </location>
</feature>
<protein>
    <submittedName>
        <fullName evidence="8">Signal peptidase I</fullName>
        <ecNumber evidence="8">3.4.21.89</ecNumber>
    </submittedName>
</protein>
<reference evidence="8 9" key="1">
    <citation type="journal article" date="2019" name="Int. J. Syst. Evol. Microbiol.">
        <title>The Global Catalogue of Microorganisms (GCM) 10K type strain sequencing project: providing services to taxonomists for standard genome sequencing and annotation.</title>
        <authorList>
            <consortium name="The Broad Institute Genomics Platform"/>
            <consortium name="The Broad Institute Genome Sequencing Center for Infectious Disease"/>
            <person name="Wu L."/>
            <person name="Ma J."/>
        </authorList>
    </citation>
    <scope>NUCLEOTIDE SEQUENCE [LARGE SCALE GENOMIC DNA]</scope>
    <source>
        <strain evidence="8 9">CGMCC 1.10390</strain>
    </source>
</reference>
<dbReference type="NCBIfam" id="TIGR02228">
    <property type="entry name" value="sigpep_I_arch"/>
    <property type="match status" value="1"/>
</dbReference>
<gene>
    <name evidence="8" type="ORF">ACFSBL_01925</name>
</gene>
<dbReference type="InterPro" id="IPR036286">
    <property type="entry name" value="LexA/Signal_pep-like_sf"/>
</dbReference>
<keyword evidence="9" id="KW-1185">Reference proteome</keyword>
<dbReference type="InterPro" id="IPR001733">
    <property type="entry name" value="Peptidase_S26B"/>
</dbReference>
<evidence type="ECO:0000256" key="4">
    <source>
        <dbReference type="ARBA" id="ARBA00023136"/>
    </source>
</evidence>
<dbReference type="PANTHER" id="PTHR10806:SF6">
    <property type="entry name" value="SIGNAL PEPTIDASE COMPLEX CATALYTIC SUBUNIT SEC11"/>
    <property type="match status" value="1"/>
</dbReference>
<dbReference type="EC" id="3.4.21.89" evidence="8"/>
<dbReference type="Gene3D" id="2.10.109.10">
    <property type="entry name" value="Umud Fragment, subunit A"/>
    <property type="match status" value="1"/>
</dbReference>
<feature type="transmembrane region" description="Helical" evidence="6">
    <location>
        <begin position="206"/>
        <end position="225"/>
    </location>
</feature>
<dbReference type="SUPFAM" id="SSF51306">
    <property type="entry name" value="LexA/Signal peptidase"/>
    <property type="match status" value="1"/>
</dbReference>
<evidence type="ECO:0000256" key="2">
    <source>
        <dbReference type="ARBA" id="ARBA00022692"/>
    </source>
</evidence>
<evidence type="ECO:0000256" key="3">
    <source>
        <dbReference type="ARBA" id="ARBA00022989"/>
    </source>
</evidence>
<evidence type="ECO:0000259" key="7">
    <source>
        <dbReference type="Pfam" id="PF10502"/>
    </source>
</evidence>
<accession>A0ABD6DDP4</accession>
<evidence type="ECO:0000313" key="9">
    <source>
        <dbReference type="Proteomes" id="UP001597034"/>
    </source>
</evidence>
<evidence type="ECO:0000256" key="6">
    <source>
        <dbReference type="SAM" id="Phobius"/>
    </source>
</evidence>
<feature type="domain" description="Peptidase S26" evidence="7">
    <location>
        <begin position="16"/>
        <end position="89"/>
    </location>
</feature>
<keyword evidence="3 6" id="KW-1133">Transmembrane helix</keyword>